<accession>A0A6J1LRE4</accession>
<evidence type="ECO:0000256" key="6">
    <source>
        <dbReference type="ARBA" id="ARBA00022989"/>
    </source>
</evidence>
<dbReference type="RefSeq" id="XP_023170356.2">
    <property type="nucleotide sequence ID" value="XM_023314588.2"/>
</dbReference>
<dbReference type="InterPro" id="IPR037272">
    <property type="entry name" value="SNS_sf"/>
</dbReference>
<feature type="compositionally biased region" description="Low complexity" evidence="10">
    <location>
        <begin position="30"/>
        <end position="43"/>
    </location>
</feature>
<keyword evidence="6 11" id="KW-1133">Transmembrane helix</keyword>
<dbReference type="OMA" id="YDTMERP"/>
<comment type="similarity">
    <text evidence="2">Belongs to the sodium:neurotransmitter symporter (SNF) (TC 2.A.22) family.</text>
</comment>
<evidence type="ECO:0000256" key="4">
    <source>
        <dbReference type="ARBA" id="ARBA00022692"/>
    </source>
</evidence>
<evidence type="ECO:0000256" key="8">
    <source>
        <dbReference type="PIRSR" id="PIRSR600175-1"/>
    </source>
</evidence>
<dbReference type="PANTHER" id="PTHR11616">
    <property type="entry name" value="SODIUM/CHLORIDE DEPENDENT TRANSPORTER"/>
    <property type="match status" value="1"/>
</dbReference>
<keyword evidence="8" id="KW-0479">Metal-binding</keyword>
<evidence type="ECO:0000313" key="12">
    <source>
        <dbReference type="Proteomes" id="UP000504633"/>
    </source>
</evidence>
<dbReference type="PRINTS" id="PR00176">
    <property type="entry name" value="NANEUSMPORT"/>
</dbReference>
<dbReference type="Proteomes" id="UP000504633">
    <property type="component" value="Unplaced"/>
</dbReference>
<feature type="transmembrane region" description="Helical" evidence="11">
    <location>
        <begin position="375"/>
        <end position="397"/>
    </location>
</feature>
<dbReference type="OrthoDB" id="8041999at2759"/>
<comment type="subcellular location">
    <subcellularLocation>
        <location evidence="1">Membrane</location>
        <topology evidence="1">Multi-pass membrane protein</topology>
    </subcellularLocation>
</comment>
<keyword evidence="9" id="KW-1015">Disulfide bond</keyword>
<proteinExistence type="inferred from homology"/>
<keyword evidence="8" id="KW-0915">Sodium</keyword>
<keyword evidence="5" id="KW-0769">Symport</keyword>
<dbReference type="AlphaFoldDB" id="A0A6J1LRE4"/>
<evidence type="ECO:0000256" key="5">
    <source>
        <dbReference type="ARBA" id="ARBA00022847"/>
    </source>
</evidence>
<organism evidence="12 14">
    <name type="scientific">Drosophila hydei</name>
    <name type="common">Fruit fly</name>
    <dbReference type="NCBI Taxonomy" id="7224"/>
    <lineage>
        <taxon>Eukaryota</taxon>
        <taxon>Metazoa</taxon>
        <taxon>Ecdysozoa</taxon>
        <taxon>Arthropoda</taxon>
        <taxon>Hexapoda</taxon>
        <taxon>Insecta</taxon>
        <taxon>Pterygota</taxon>
        <taxon>Neoptera</taxon>
        <taxon>Endopterygota</taxon>
        <taxon>Diptera</taxon>
        <taxon>Brachycera</taxon>
        <taxon>Muscomorpha</taxon>
        <taxon>Ephydroidea</taxon>
        <taxon>Drosophilidae</taxon>
        <taxon>Drosophila</taxon>
    </lineage>
</organism>
<dbReference type="InterPro" id="IPR000175">
    <property type="entry name" value="Na/ntran_symport"/>
</dbReference>
<keyword evidence="3" id="KW-0813">Transport</keyword>
<evidence type="ECO:0000313" key="13">
    <source>
        <dbReference type="RefSeq" id="XP_023170356.2"/>
    </source>
</evidence>
<dbReference type="PROSITE" id="PS50267">
    <property type="entry name" value="NA_NEUROTRAN_SYMP_3"/>
    <property type="match status" value="1"/>
</dbReference>
<dbReference type="RefSeq" id="XP_023170358.2">
    <property type="nucleotide sequence ID" value="XM_023314590.2"/>
</dbReference>
<feature type="transmembrane region" description="Helical" evidence="11">
    <location>
        <begin position="178"/>
        <end position="205"/>
    </location>
</feature>
<evidence type="ECO:0000256" key="2">
    <source>
        <dbReference type="ARBA" id="ARBA00006459"/>
    </source>
</evidence>
<feature type="disulfide bond" evidence="9">
    <location>
        <begin position="217"/>
        <end position="226"/>
    </location>
</feature>
<feature type="binding site" evidence="8">
    <location>
        <position position="113"/>
    </location>
    <ligand>
        <name>Na(+)</name>
        <dbReference type="ChEBI" id="CHEBI:29101"/>
        <label>1</label>
    </ligand>
</feature>
<evidence type="ECO:0000256" key="11">
    <source>
        <dbReference type="SAM" id="Phobius"/>
    </source>
</evidence>
<evidence type="ECO:0000256" key="7">
    <source>
        <dbReference type="ARBA" id="ARBA00023136"/>
    </source>
</evidence>
<protein>
    <submittedName>
        <fullName evidence="13 14">Sodium- and chloride-dependent glycine transporter 1</fullName>
    </submittedName>
</protein>
<feature type="region of interest" description="Disordered" evidence="10">
    <location>
        <begin position="30"/>
        <end position="62"/>
    </location>
</feature>
<keyword evidence="12" id="KW-1185">Reference proteome</keyword>
<feature type="compositionally biased region" description="Gly residues" evidence="10">
    <location>
        <begin position="44"/>
        <end position="58"/>
    </location>
</feature>
<feature type="transmembrane region" description="Helical" evidence="11">
    <location>
        <begin position="105"/>
        <end position="128"/>
    </location>
</feature>
<feature type="transmembrane region" description="Helical" evidence="11">
    <location>
        <begin position="550"/>
        <end position="569"/>
    </location>
</feature>
<evidence type="ECO:0000256" key="10">
    <source>
        <dbReference type="SAM" id="MobiDB-lite"/>
    </source>
</evidence>
<feature type="transmembrane region" description="Helical" evidence="11">
    <location>
        <begin position="296"/>
        <end position="314"/>
    </location>
</feature>
<evidence type="ECO:0000256" key="3">
    <source>
        <dbReference type="ARBA" id="ARBA00022448"/>
    </source>
</evidence>
<dbReference type="KEGG" id="dhe:111599067"/>
<dbReference type="RefSeq" id="XP_023170357.2">
    <property type="nucleotide sequence ID" value="XM_023314589.2"/>
</dbReference>
<name>A0A6J1LRE4_DROHY</name>
<evidence type="ECO:0000313" key="14">
    <source>
        <dbReference type="RefSeq" id="XP_023170357.2"/>
    </source>
</evidence>
<dbReference type="GO" id="GO:0015375">
    <property type="term" value="F:glycine:sodium symporter activity"/>
    <property type="evidence" value="ECO:0007669"/>
    <property type="project" value="TreeGrafter"/>
</dbReference>
<evidence type="ECO:0000256" key="1">
    <source>
        <dbReference type="ARBA" id="ARBA00004141"/>
    </source>
</evidence>
<dbReference type="SUPFAM" id="SSF161070">
    <property type="entry name" value="SNF-like"/>
    <property type="match status" value="1"/>
</dbReference>
<feature type="transmembrane region" description="Helical" evidence="11">
    <location>
        <begin position="334"/>
        <end position="363"/>
    </location>
</feature>
<reference evidence="13 14" key="1">
    <citation type="submission" date="2025-04" db="UniProtKB">
        <authorList>
            <consortium name="RefSeq"/>
        </authorList>
    </citation>
    <scope>IDENTIFICATION</scope>
    <source>
        <strain evidence="13 14">15085-1641.00</strain>
        <tissue evidence="13 14">Whole body</tissue>
    </source>
</reference>
<feature type="transmembrane region" description="Helical" evidence="11">
    <location>
        <begin position="505"/>
        <end position="529"/>
    </location>
</feature>
<feature type="transmembrane region" description="Helical" evidence="11">
    <location>
        <begin position="436"/>
        <end position="465"/>
    </location>
</feature>
<feature type="transmembrane region" description="Helical" evidence="11">
    <location>
        <begin position="581"/>
        <end position="602"/>
    </location>
</feature>
<keyword evidence="7 11" id="KW-0472">Membrane</keyword>
<dbReference type="GeneID" id="111599067"/>
<evidence type="ECO:0000256" key="9">
    <source>
        <dbReference type="PIRSR" id="PIRSR600175-2"/>
    </source>
</evidence>
<dbReference type="GO" id="GO:0046872">
    <property type="term" value="F:metal ion binding"/>
    <property type="evidence" value="ECO:0007669"/>
    <property type="project" value="UniProtKB-KW"/>
</dbReference>
<keyword evidence="4 11" id="KW-0812">Transmembrane</keyword>
<sequence length="650" mass="73303">MKGICGDAMQQLNHCMLLADCDNATAENENPNANLTTTPNASGNGHGTGFGNGHGNGRGTSPTRRVFRARQVHSLAIRNTSSYDTMERPFRPDNLRGRWAKSADFYFASSSYAFSTMVFSDAPVWGLYFGGWKYYLSAYLLSVCFYSLPIFLIQTFLGQFSTSGAISAFRVSPIFKGIGYSILLLNLGTLTYYSINAAVPFIYAVNSLRKVLPWMSCNNTWNTPECSTHREYNEDALDQKPHAIVEFFHSVIGSITSDSSSWTISWPMLLAIMGIWCVVLALLLSNVSLIGKALRCGGVLMFSFFVAVFGYLVFHEQVNWQSFLEYLHPTVPSWGAIQSAIGTAILQASMVLGPGWGSIITLGSYNSFRSDSERLSIWVCITHVLITMMALVCGHVANDHFELHVAMWHVEKKHTIQFLYLAHAYLLGSFTTVPRLWSFLFFALIFLAELSALIIQMMSVLTAIFDEFEQLRPRKRSITILLVLCLMLISIYFCTRLGFSQVSALSYMSLFTQIIISALLIVMATWIYGRVRFQCDLQFMLGKTISNFKITCIRFVVPVFLGVALWQTIYMMSANGVEDTLIWISQSLIYLVALGYMVYRLCQTNGNWRKRMRQCFSPHDWHPVNADNRRFYEEIMGTSEMLVIDNGNTA</sequence>
<gene>
    <name evidence="13 14 15" type="primary">LOC111599067</name>
</gene>
<evidence type="ECO:0000313" key="15">
    <source>
        <dbReference type="RefSeq" id="XP_023170358.2"/>
    </source>
</evidence>
<feature type="transmembrane region" description="Helical" evidence="11">
    <location>
        <begin position="134"/>
        <end position="157"/>
    </location>
</feature>
<dbReference type="PANTHER" id="PTHR11616:SF240">
    <property type="entry name" value="BLOATED TUBULES, ISOFORM B-RELATED"/>
    <property type="match status" value="1"/>
</dbReference>
<feature type="transmembrane region" description="Helical" evidence="11">
    <location>
        <begin position="477"/>
        <end position="499"/>
    </location>
</feature>
<dbReference type="GO" id="GO:0005886">
    <property type="term" value="C:plasma membrane"/>
    <property type="evidence" value="ECO:0007669"/>
    <property type="project" value="TreeGrafter"/>
</dbReference>
<feature type="transmembrane region" description="Helical" evidence="11">
    <location>
        <begin position="264"/>
        <end position="284"/>
    </location>
</feature>
<dbReference type="Pfam" id="PF00209">
    <property type="entry name" value="SNF"/>
    <property type="match status" value="1"/>
</dbReference>